<organism evidence="5 6">
    <name type="scientific">Propioniciclava sinopodophylli</name>
    <dbReference type="NCBI Taxonomy" id="1837344"/>
    <lineage>
        <taxon>Bacteria</taxon>
        <taxon>Bacillati</taxon>
        <taxon>Actinomycetota</taxon>
        <taxon>Actinomycetes</taxon>
        <taxon>Propionibacteriales</taxon>
        <taxon>Propionibacteriaceae</taxon>
        <taxon>Propioniciclava</taxon>
    </lineage>
</organism>
<dbReference type="AlphaFoldDB" id="A0A4Q9KCI2"/>
<dbReference type="SUPFAM" id="SSF111369">
    <property type="entry name" value="HlyD-like secretion proteins"/>
    <property type="match status" value="1"/>
</dbReference>
<feature type="transmembrane region" description="Helical" evidence="4">
    <location>
        <begin position="35"/>
        <end position="58"/>
    </location>
</feature>
<dbReference type="RefSeq" id="WP_131168444.1">
    <property type="nucleotide sequence ID" value="NZ_SDMQ01000009.1"/>
</dbReference>
<dbReference type="GO" id="GO:0030313">
    <property type="term" value="C:cell envelope"/>
    <property type="evidence" value="ECO:0007669"/>
    <property type="project" value="UniProtKB-SubCell"/>
</dbReference>
<comment type="caution">
    <text evidence="5">The sequence shown here is derived from an EMBL/GenBank/DDBJ whole genome shotgun (WGS) entry which is preliminary data.</text>
</comment>
<evidence type="ECO:0000256" key="3">
    <source>
        <dbReference type="SAM" id="MobiDB-lite"/>
    </source>
</evidence>
<keyword evidence="6" id="KW-1185">Reference proteome</keyword>
<keyword evidence="4" id="KW-0812">Transmembrane</keyword>
<dbReference type="PANTHER" id="PTHR32347">
    <property type="entry name" value="EFFLUX SYSTEM COMPONENT YKNX-RELATED"/>
    <property type="match status" value="1"/>
</dbReference>
<dbReference type="Proteomes" id="UP000292373">
    <property type="component" value="Unassembled WGS sequence"/>
</dbReference>
<accession>A0A4Q9KCI2</accession>
<dbReference type="InterPro" id="IPR050465">
    <property type="entry name" value="UPF0194_transport"/>
</dbReference>
<protein>
    <submittedName>
        <fullName evidence="5">Biotin/lipoyl-binding protein</fullName>
    </submittedName>
</protein>
<dbReference type="Gene3D" id="1.10.287.470">
    <property type="entry name" value="Helix hairpin bin"/>
    <property type="match status" value="1"/>
</dbReference>
<keyword evidence="4" id="KW-1133">Transmembrane helix</keyword>
<evidence type="ECO:0000313" key="5">
    <source>
        <dbReference type="EMBL" id="TBT83973.1"/>
    </source>
</evidence>
<dbReference type="Gene3D" id="2.40.30.170">
    <property type="match status" value="1"/>
</dbReference>
<gene>
    <name evidence="5" type="ORF">ET989_09895</name>
</gene>
<dbReference type="OrthoDB" id="3728150at2"/>
<keyword evidence="2" id="KW-0175">Coiled coil</keyword>
<keyword evidence="4" id="KW-0472">Membrane</keyword>
<evidence type="ECO:0000256" key="1">
    <source>
        <dbReference type="ARBA" id="ARBA00004196"/>
    </source>
</evidence>
<feature type="compositionally biased region" description="Pro residues" evidence="3">
    <location>
        <begin position="1"/>
        <end position="21"/>
    </location>
</feature>
<feature type="region of interest" description="Disordered" evidence="3">
    <location>
        <begin position="1"/>
        <end position="25"/>
    </location>
</feature>
<dbReference type="Gene3D" id="2.40.420.20">
    <property type="match status" value="1"/>
</dbReference>
<comment type="subcellular location">
    <subcellularLocation>
        <location evidence="1">Cell envelope</location>
    </subcellularLocation>
</comment>
<dbReference type="EMBL" id="SDMQ01000009">
    <property type="protein sequence ID" value="TBT83973.1"/>
    <property type="molecule type" value="Genomic_DNA"/>
</dbReference>
<proteinExistence type="predicted"/>
<dbReference type="Gene3D" id="2.40.50.100">
    <property type="match status" value="1"/>
</dbReference>
<evidence type="ECO:0000256" key="4">
    <source>
        <dbReference type="SAM" id="Phobius"/>
    </source>
</evidence>
<evidence type="ECO:0000313" key="6">
    <source>
        <dbReference type="Proteomes" id="UP000292373"/>
    </source>
</evidence>
<name>A0A4Q9KCI2_9ACTN</name>
<reference evidence="5 6" key="1">
    <citation type="submission" date="2019-01" db="EMBL/GenBank/DDBJ databases">
        <title>Lactibacter flavus gen. nov., sp. nov., a novel bacterium of the family Propionibacteriaceae isolated from raw milk and dairy products.</title>
        <authorList>
            <person name="Huptas C."/>
            <person name="Wenning M."/>
            <person name="Breitenwieser F."/>
            <person name="Doll E."/>
            <person name="Von Neubeck M."/>
            <person name="Busse H.-J."/>
            <person name="Scherer S."/>
        </authorList>
    </citation>
    <scope>NUCLEOTIDE SEQUENCE [LARGE SCALE GENOMIC DNA]</scope>
    <source>
        <strain evidence="5 6">KCTC 33808</strain>
    </source>
</reference>
<sequence>MTASVPPPHDPPPSDPVAVPPRPKKQRRPIRPWQWMLLGAAIPVILLLALVLILPLVMNALMGGGPGSGPGEAEYRVERVTLAQGVTLPGTIEPTQRLDLSFASPGEVTLVAVNVGDNVTPGTVLATIDDTDLRAAVTDARAETDAAWKDYQDARRSGQSAAISAMRSAHAVKAQALKDAEQALEKAKLTSTIDGVVAAVNVQRGQLAGEPGASPGQDPGAADVVVISRAFQVKASVGGAERTRLAKGMEAVVTSSSAKEPLRGTVTALGVVAEATAEEGKPSAASFPLVVTLEGQPTDVFAGSPATIEVLADAGAEPALAIPVEALMMRDSETKGMVLVRRGTEPTPTDVTLGSESNGMIEVTAGLNEGDVVVFFPMTGGPGGAVGPGVVAAQPSEEPKR</sequence>
<evidence type="ECO:0000256" key="2">
    <source>
        <dbReference type="ARBA" id="ARBA00023054"/>
    </source>
</evidence>
<dbReference type="PANTHER" id="PTHR32347:SF14">
    <property type="entry name" value="EFFLUX SYSTEM COMPONENT YKNX-RELATED"/>
    <property type="match status" value="1"/>
</dbReference>